<accession>A0A3N4IUM6</accession>
<sequence length="58" mass="6681">MLGPINYIGTTQYRSVRTTFFGPFHLQPFPPHLFSSARSTSLIRKDHGCALEHTYNRN</sequence>
<name>A0A3N4IUM6_9PEZI</name>
<dbReference type="Proteomes" id="UP000276215">
    <property type="component" value="Unassembled WGS sequence"/>
</dbReference>
<dbReference type="EMBL" id="ML120576">
    <property type="protein sequence ID" value="RPA89485.1"/>
    <property type="molecule type" value="Genomic_DNA"/>
</dbReference>
<evidence type="ECO:0000313" key="1">
    <source>
        <dbReference type="EMBL" id="RPA89485.1"/>
    </source>
</evidence>
<reference evidence="1 2" key="1">
    <citation type="journal article" date="2018" name="Nat. Ecol. Evol.">
        <title>Pezizomycetes genomes reveal the molecular basis of ectomycorrhizal truffle lifestyle.</title>
        <authorList>
            <person name="Murat C."/>
            <person name="Payen T."/>
            <person name="Noel B."/>
            <person name="Kuo A."/>
            <person name="Morin E."/>
            <person name="Chen J."/>
            <person name="Kohler A."/>
            <person name="Krizsan K."/>
            <person name="Balestrini R."/>
            <person name="Da Silva C."/>
            <person name="Montanini B."/>
            <person name="Hainaut M."/>
            <person name="Levati E."/>
            <person name="Barry K.W."/>
            <person name="Belfiori B."/>
            <person name="Cichocki N."/>
            <person name="Clum A."/>
            <person name="Dockter R.B."/>
            <person name="Fauchery L."/>
            <person name="Guy J."/>
            <person name="Iotti M."/>
            <person name="Le Tacon F."/>
            <person name="Lindquist E.A."/>
            <person name="Lipzen A."/>
            <person name="Malagnac F."/>
            <person name="Mello A."/>
            <person name="Molinier V."/>
            <person name="Miyauchi S."/>
            <person name="Poulain J."/>
            <person name="Riccioni C."/>
            <person name="Rubini A."/>
            <person name="Sitrit Y."/>
            <person name="Splivallo R."/>
            <person name="Traeger S."/>
            <person name="Wang M."/>
            <person name="Zifcakova L."/>
            <person name="Wipf D."/>
            <person name="Zambonelli A."/>
            <person name="Paolocci F."/>
            <person name="Nowrousian M."/>
            <person name="Ottonello S."/>
            <person name="Baldrian P."/>
            <person name="Spatafora J.W."/>
            <person name="Henrissat B."/>
            <person name="Nagy L.G."/>
            <person name="Aury J.M."/>
            <person name="Wincker P."/>
            <person name="Grigoriev I.V."/>
            <person name="Bonfante P."/>
            <person name="Martin F.M."/>
        </authorList>
    </citation>
    <scope>NUCLEOTIDE SEQUENCE [LARGE SCALE GENOMIC DNA]</scope>
    <source>
        <strain evidence="1 2">120613-1</strain>
    </source>
</reference>
<dbReference type="AlphaFoldDB" id="A0A3N4IUM6"/>
<protein>
    <submittedName>
        <fullName evidence="1">Uncharacterized protein</fullName>
    </submittedName>
</protein>
<keyword evidence="2" id="KW-1185">Reference proteome</keyword>
<gene>
    <name evidence="1" type="ORF">L873DRAFT_1822738</name>
</gene>
<organism evidence="1 2">
    <name type="scientific">Choiromyces venosus 120613-1</name>
    <dbReference type="NCBI Taxonomy" id="1336337"/>
    <lineage>
        <taxon>Eukaryota</taxon>
        <taxon>Fungi</taxon>
        <taxon>Dikarya</taxon>
        <taxon>Ascomycota</taxon>
        <taxon>Pezizomycotina</taxon>
        <taxon>Pezizomycetes</taxon>
        <taxon>Pezizales</taxon>
        <taxon>Tuberaceae</taxon>
        <taxon>Choiromyces</taxon>
    </lineage>
</organism>
<proteinExistence type="predicted"/>
<evidence type="ECO:0000313" key="2">
    <source>
        <dbReference type="Proteomes" id="UP000276215"/>
    </source>
</evidence>